<feature type="signal peptide" evidence="2">
    <location>
        <begin position="1"/>
        <end position="26"/>
    </location>
</feature>
<dbReference type="InterPro" id="IPR007280">
    <property type="entry name" value="Peptidase_C_arc/bac"/>
</dbReference>
<proteinExistence type="predicted"/>
<reference evidence="4" key="1">
    <citation type="submission" date="2020-10" db="EMBL/GenBank/DDBJ databases">
        <authorList>
            <person name="Castelo-Branco R."/>
            <person name="Eusebio N."/>
            <person name="Adriana R."/>
            <person name="Vieira A."/>
            <person name="Brugerolle De Fraissinette N."/>
            <person name="Rezende De Castro R."/>
            <person name="Schneider M.P."/>
            <person name="Vasconcelos V."/>
            <person name="Leao P.N."/>
        </authorList>
    </citation>
    <scope>NUCLEOTIDE SEQUENCE</scope>
    <source>
        <strain evidence="4">LEGE 11467</strain>
    </source>
</reference>
<evidence type="ECO:0000256" key="1">
    <source>
        <dbReference type="SAM" id="MobiDB-lite"/>
    </source>
</evidence>
<dbReference type="Pfam" id="PF04151">
    <property type="entry name" value="PPC"/>
    <property type="match status" value="1"/>
</dbReference>
<dbReference type="Gene3D" id="2.60.120.380">
    <property type="match status" value="2"/>
</dbReference>
<evidence type="ECO:0000259" key="3">
    <source>
        <dbReference type="Pfam" id="PF04151"/>
    </source>
</evidence>
<evidence type="ECO:0000313" key="5">
    <source>
        <dbReference type="Proteomes" id="UP000621799"/>
    </source>
</evidence>
<dbReference type="EMBL" id="JADEXN010000195">
    <property type="protein sequence ID" value="MBE9041430.1"/>
    <property type="molecule type" value="Genomic_DNA"/>
</dbReference>
<comment type="caution">
    <text evidence="4">The sequence shown here is derived from an EMBL/GenBank/DDBJ whole genome shotgun (WGS) entry which is preliminary data.</text>
</comment>
<dbReference type="RefSeq" id="WP_264321640.1">
    <property type="nucleotide sequence ID" value="NZ_JADEXN010000195.1"/>
</dbReference>
<feature type="domain" description="Peptidase C-terminal archaeal/bacterial" evidence="3">
    <location>
        <begin position="153"/>
        <end position="220"/>
    </location>
</feature>
<keyword evidence="2" id="KW-0732">Signal</keyword>
<evidence type="ECO:0000256" key="2">
    <source>
        <dbReference type="SAM" id="SignalP"/>
    </source>
</evidence>
<feature type="chain" id="PRO_5036827415" evidence="2">
    <location>
        <begin position="27"/>
        <end position="368"/>
    </location>
</feature>
<evidence type="ECO:0000313" key="4">
    <source>
        <dbReference type="EMBL" id="MBE9041430.1"/>
    </source>
</evidence>
<feature type="compositionally biased region" description="Basic and acidic residues" evidence="1">
    <location>
        <begin position="29"/>
        <end position="45"/>
    </location>
</feature>
<keyword evidence="5" id="KW-1185">Reference proteome</keyword>
<sequence length="368" mass="39474">MQLRQLSFLSSIALSIALLSSSWGIATRAENRDRSSPETLFDRPLKPSTSKSAATKPAEFSIAQTSTEANPEESEPAEPNSEESIPADDEPAEANPTEANPEESIPADNEPAEANPTEANPEDSTPINSAILLQENGKLEDGDATFDSDGSFYDTYTFVGRAGQSISIDVKSEEFDTYLLLVDSEGNTVGENDDVADGNTNSRLEVELESNSIYTIVVNGFDSEHKGVYSLMAITQLGTGDLQATLSWNTSDDLDLTILDPNEELVSFETPSVNSGGKLDVDANALCESTTTTPVENIFWPPSKAPKGSYAIAISLYTRCPASQTPTEGQATEPIEFTLTLTVQGTTETFTGTVDESNNFVTFPTAVY</sequence>
<gene>
    <name evidence="4" type="ORF">IQ235_11625</name>
</gene>
<dbReference type="AlphaFoldDB" id="A0A928W1A0"/>
<dbReference type="Proteomes" id="UP000621799">
    <property type="component" value="Unassembled WGS sequence"/>
</dbReference>
<organism evidence="4 5">
    <name type="scientific">Zarconia navalis LEGE 11467</name>
    <dbReference type="NCBI Taxonomy" id="1828826"/>
    <lineage>
        <taxon>Bacteria</taxon>
        <taxon>Bacillati</taxon>
        <taxon>Cyanobacteriota</taxon>
        <taxon>Cyanophyceae</taxon>
        <taxon>Oscillatoriophycideae</taxon>
        <taxon>Oscillatoriales</taxon>
        <taxon>Oscillatoriales incertae sedis</taxon>
        <taxon>Zarconia</taxon>
        <taxon>Zarconia navalis</taxon>
    </lineage>
</organism>
<accession>A0A928W1A0</accession>
<protein>
    <submittedName>
        <fullName evidence="4">Pre-peptidase C-terminal domain-containing protein</fullName>
    </submittedName>
</protein>
<feature type="region of interest" description="Disordered" evidence="1">
    <location>
        <begin position="28"/>
        <end position="126"/>
    </location>
</feature>
<name>A0A928W1A0_9CYAN</name>
<feature type="compositionally biased region" description="Low complexity" evidence="1">
    <location>
        <begin position="93"/>
        <end position="103"/>
    </location>
</feature>